<reference evidence="4 5" key="1">
    <citation type="submission" date="2012-02" db="EMBL/GenBank/DDBJ databases">
        <title>Whole genome shotgun sequence of Gordonia sputi NBRC 100414.</title>
        <authorList>
            <person name="Yoshida I."/>
            <person name="Hosoyama A."/>
            <person name="Tsuchikane K."/>
            <person name="Katsumata H."/>
            <person name="Yamazaki S."/>
            <person name="Fujita N."/>
        </authorList>
    </citation>
    <scope>NUCLEOTIDE SEQUENCE [LARGE SCALE GENOMIC DNA]</scope>
    <source>
        <strain evidence="4 5">NBRC 100414</strain>
    </source>
</reference>
<evidence type="ECO:0000313" key="5">
    <source>
        <dbReference type="Proteomes" id="UP000005845"/>
    </source>
</evidence>
<evidence type="ECO:0000313" key="4">
    <source>
        <dbReference type="EMBL" id="GAB38267.1"/>
    </source>
</evidence>
<feature type="transmembrane region" description="Helical" evidence="3">
    <location>
        <begin position="74"/>
        <end position="98"/>
    </location>
</feature>
<dbReference type="EMBL" id="BAFC01000042">
    <property type="protein sequence ID" value="GAB38267.1"/>
    <property type="molecule type" value="Genomic_DNA"/>
</dbReference>
<accession>H5TXQ9</accession>
<dbReference type="PANTHER" id="PTHR37042:SF4">
    <property type="entry name" value="OUTER MEMBRANE PROTEIN RV1973"/>
    <property type="match status" value="1"/>
</dbReference>
<evidence type="ECO:0000256" key="2">
    <source>
        <dbReference type="ARBA" id="ARBA00023136"/>
    </source>
</evidence>
<comment type="caution">
    <text evidence="4">The sequence shown here is derived from an EMBL/GenBank/DDBJ whole genome shotgun (WGS) entry which is preliminary data.</text>
</comment>
<protein>
    <submittedName>
        <fullName evidence="4">Uncharacterized protein</fullName>
    </submittedName>
</protein>
<proteinExistence type="predicted"/>
<dbReference type="eggNOG" id="ENOG5033UFP">
    <property type="taxonomic scope" value="Bacteria"/>
</dbReference>
<keyword evidence="3" id="KW-1133">Transmembrane helix</keyword>
<keyword evidence="5" id="KW-1185">Reference proteome</keyword>
<keyword evidence="2 3" id="KW-0472">Membrane</keyword>
<comment type="subcellular location">
    <subcellularLocation>
        <location evidence="1">Membrane</location>
    </subcellularLocation>
</comment>
<evidence type="ECO:0000256" key="3">
    <source>
        <dbReference type="SAM" id="Phobius"/>
    </source>
</evidence>
<dbReference type="GO" id="GO:0016020">
    <property type="term" value="C:membrane"/>
    <property type="evidence" value="ECO:0007669"/>
    <property type="project" value="UniProtKB-SubCell"/>
</dbReference>
<dbReference type="AlphaFoldDB" id="H5TXQ9"/>
<keyword evidence="3" id="KW-0812">Transmembrane</keyword>
<dbReference type="PANTHER" id="PTHR37042">
    <property type="entry name" value="OUTER MEMBRANE PROTEIN RV1973"/>
    <property type="match status" value="1"/>
</dbReference>
<sequence>MAPYAQYKTGRACVMMRRAGSGSSTGGVSVDGSVASDRTLLENERGARAELRSALDDLLDAEVDAGIRPGVRRIWWVLVGLVVIGAVVAAGVGVAAWVRAAHAYTDDDYRHTATEVASLLLSADPADPARARRILDRATGGFHDEFAQSASSYTEYVRRTGTVGDATVDASGVSARSGDDATVLVAAAVSYRGQQQTPVREFRLTMLVVPDDGALKVSAVKYLP</sequence>
<gene>
    <name evidence="4" type="ORF">GOSPT_042_00160</name>
</gene>
<evidence type="ECO:0000256" key="1">
    <source>
        <dbReference type="ARBA" id="ARBA00004370"/>
    </source>
</evidence>
<organism evidence="4 5">
    <name type="scientific">Gordonia sputi NBRC 100414</name>
    <dbReference type="NCBI Taxonomy" id="1089453"/>
    <lineage>
        <taxon>Bacteria</taxon>
        <taxon>Bacillati</taxon>
        <taxon>Actinomycetota</taxon>
        <taxon>Actinomycetes</taxon>
        <taxon>Mycobacteriales</taxon>
        <taxon>Gordoniaceae</taxon>
        <taxon>Gordonia</taxon>
    </lineage>
</organism>
<name>H5TXQ9_9ACTN</name>
<dbReference type="Proteomes" id="UP000005845">
    <property type="component" value="Unassembled WGS sequence"/>
</dbReference>